<dbReference type="GO" id="GO:0016020">
    <property type="term" value="C:membrane"/>
    <property type="evidence" value="ECO:0007669"/>
    <property type="project" value="InterPro"/>
</dbReference>
<dbReference type="Gene3D" id="3.40.190.10">
    <property type="entry name" value="Periplasmic binding protein-like II"/>
    <property type="match status" value="2"/>
</dbReference>
<proteinExistence type="inferred from homology"/>
<dbReference type="InterPro" id="IPR008258">
    <property type="entry name" value="Transglycosylase_SLT_dom_1"/>
</dbReference>
<dbReference type="CDD" id="cd13403">
    <property type="entry name" value="MLTF-like"/>
    <property type="match status" value="1"/>
</dbReference>
<dbReference type="PROSITE" id="PS00922">
    <property type="entry name" value="TRANSGLYCOSYLASE"/>
    <property type="match status" value="1"/>
</dbReference>
<dbReference type="Proteomes" id="UP000787625">
    <property type="component" value="Unassembled WGS sequence"/>
</dbReference>
<dbReference type="GO" id="GO:0008933">
    <property type="term" value="F:peptidoglycan lytic transglycosylase activity"/>
    <property type="evidence" value="ECO:0007669"/>
    <property type="project" value="InterPro"/>
</dbReference>
<dbReference type="AlphaFoldDB" id="A0A9D2ZTU8"/>
<dbReference type="SUPFAM" id="SSF53850">
    <property type="entry name" value="Periplasmic binding protein-like II"/>
    <property type="match status" value="1"/>
</dbReference>
<dbReference type="Gene3D" id="1.10.530.10">
    <property type="match status" value="1"/>
</dbReference>
<dbReference type="InterPro" id="IPR000189">
    <property type="entry name" value="Transglyc_AS"/>
</dbReference>
<evidence type="ECO:0000313" key="4">
    <source>
        <dbReference type="Proteomes" id="UP000787625"/>
    </source>
</evidence>
<organism evidence="3 4">
    <name type="scientific">Candidatus Avibacteroides avistercoris</name>
    <dbReference type="NCBI Taxonomy" id="2840690"/>
    <lineage>
        <taxon>Bacteria</taxon>
        <taxon>Pseudomonadati</taxon>
        <taxon>Bacteroidota</taxon>
        <taxon>Bacteroidia</taxon>
        <taxon>Bacteroidales</taxon>
        <taxon>Bacteroidaceae</taxon>
        <taxon>Bacteroidaceae incertae sedis</taxon>
        <taxon>Candidatus Avibacteroides</taxon>
    </lineage>
</organism>
<reference evidence="3" key="1">
    <citation type="journal article" date="2021" name="PeerJ">
        <title>Extensive microbial diversity within the chicken gut microbiome revealed by metagenomics and culture.</title>
        <authorList>
            <person name="Gilroy R."/>
            <person name="Ravi A."/>
            <person name="Getino M."/>
            <person name="Pursley I."/>
            <person name="Horton D.L."/>
            <person name="Alikhan N.F."/>
            <person name="Baker D."/>
            <person name="Gharbi K."/>
            <person name="Hall N."/>
            <person name="Watson M."/>
            <person name="Adriaenssens E.M."/>
            <person name="Foster-Nyarko E."/>
            <person name="Jarju S."/>
            <person name="Secka A."/>
            <person name="Antonio M."/>
            <person name="Oren A."/>
            <person name="Chaudhuri R.R."/>
            <person name="La Ragione R."/>
            <person name="Hildebrand F."/>
            <person name="Pallen M.J."/>
        </authorList>
    </citation>
    <scope>NUCLEOTIDE SEQUENCE</scope>
    <source>
        <strain evidence="3">MalCec1-1739</strain>
    </source>
</reference>
<accession>A0A9D2ZTU8</accession>
<sequence>MHVRALIIVFIGTLAAISCKRDIADGVIAHRATGGDTLVAVTLQSPQFMKRIGANNGDDMHGTLVKAFAADRGIPIKILYTASTESIYHYINNGVCSLAAFDIVPEDGYHPCGDTLMSSINLISLRDKAKYKNTTDLDSAEIYYFDRHQRARLEALRDETGQMFVCKPFAGSLDEAIGEVIDGSIECITSYDFIAYQYLYQYPELDVSVSISLPSYMSWCTSDDSLATEINEWFKHQRWRATRTEDFYRWYAYSSKHDFRYVSRQYGIISPYDNLFKKYARQINWDWRLLAALSYCESNFDPEQVSPAGAAGLMQLMPVTAKAHGYKPEDLRMTEYNLKIATSYIKTLQRYFSAIRDSGERNKFIIAAYNSGIGHIGDAMALAKKYGANAASWDDVCRYLMLKNDAKYYDDPVCKHGRFNGNETSSLIKKVFETYYFYCNSYISKN</sequence>
<reference evidence="3" key="2">
    <citation type="submission" date="2021-04" db="EMBL/GenBank/DDBJ databases">
        <authorList>
            <person name="Gilroy R."/>
        </authorList>
    </citation>
    <scope>NUCLEOTIDE SEQUENCE</scope>
    <source>
        <strain evidence="3">MalCec1-1739</strain>
    </source>
</reference>
<evidence type="ECO:0000256" key="1">
    <source>
        <dbReference type="ARBA" id="ARBA00007734"/>
    </source>
</evidence>
<evidence type="ECO:0000313" key="3">
    <source>
        <dbReference type="EMBL" id="HJD52538.1"/>
    </source>
</evidence>
<dbReference type="PANTHER" id="PTHR37423:SF2">
    <property type="entry name" value="MEMBRANE-BOUND LYTIC MUREIN TRANSGLYCOSYLASE C"/>
    <property type="match status" value="1"/>
</dbReference>
<dbReference type="PANTHER" id="PTHR37423">
    <property type="entry name" value="SOLUBLE LYTIC MUREIN TRANSGLYCOSYLASE-RELATED"/>
    <property type="match status" value="1"/>
</dbReference>
<gene>
    <name evidence="3" type="ORF">IAA93_02260</name>
</gene>
<comment type="caution">
    <text evidence="3">The sequence shown here is derived from an EMBL/GenBank/DDBJ whole genome shotgun (WGS) entry which is preliminary data.</text>
</comment>
<dbReference type="PROSITE" id="PS51257">
    <property type="entry name" value="PROKAR_LIPOPROTEIN"/>
    <property type="match status" value="1"/>
</dbReference>
<dbReference type="GO" id="GO:0000270">
    <property type="term" value="P:peptidoglycan metabolic process"/>
    <property type="evidence" value="ECO:0007669"/>
    <property type="project" value="InterPro"/>
</dbReference>
<dbReference type="EMBL" id="DWUP01000047">
    <property type="protein sequence ID" value="HJD52538.1"/>
    <property type="molecule type" value="Genomic_DNA"/>
</dbReference>
<dbReference type="SUPFAM" id="SSF53955">
    <property type="entry name" value="Lysozyme-like"/>
    <property type="match status" value="1"/>
</dbReference>
<comment type="similarity">
    <text evidence="1">Belongs to the transglycosylase Slt family.</text>
</comment>
<dbReference type="InterPro" id="IPR023346">
    <property type="entry name" value="Lysozyme-like_dom_sf"/>
</dbReference>
<protein>
    <submittedName>
        <fullName evidence="3">Transglycosylase SLT domain-containing protein</fullName>
    </submittedName>
</protein>
<name>A0A9D2ZTU8_9BACT</name>
<evidence type="ECO:0000259" key="2">
    <source>
        <dbReference type="Pfam" id="PF01464"/>
    </source>
</evidence>
<dbReference type="Pfam" id="PF01464">
    <property type="entry name" value="SLT"/>
    <property type="match status" value="1"/>
</dbReference>
<feature type="domain" description="Transglycosylase SLT" evidence="2">
    <location>
        <begin position="275"/>
        <end position="388"/>
    </location>
</feature>